<dbReference type="Pfam" id="PF16353">
    <property type="entry name" value="LacZ_4"/>
    <property type="match status" value="1"/>
</dbReference>
<dbReference type="InterPro" id="IPR014718">
    <property type="entry name" value="GH-type_carb-bd"/>
</dbReference>
<dbReference type="InterPro" id="IPR050347">
    <property type="entry name" value="Bact_Beta-galactosidase"/>
</dbReference>
<dbReference type="PRINTS" id="PR00132">
    <property type="entry name" value="GLHYDRLASE2"/>
</dbReference>
<dbReference type="Gene3D" id="2.70.98.10">
    <property type="match status" value="1"/>
</dbReference>
<comment type="catalytic activity">
    <reaction evidence="1 7">
        <text>Hydrolysis of terminal non-reducing beta-D-galactose residues in beta-D-galactosides.</text>
        <dbReference type="EC" id="3.2.1.23"/>
    </reaction>
</comment>
<dbReference type="SUPFAM" id="SSF49303">
    <property type="entry name" value="beta-Galactosidase/glucuronidase domain"/>
    <property type="match status" value="2"/>
</dbReference>
<dbReference type="InterPro" id="IPR017853">
    <property type="entry name" value="GH"/>
</dbReference>
<dbReference type="InterPro" id="IPR006103">
    <property type="entry name" value="Glyco_hydro_2_cat"/>
</dbReference>
<dbReference type="EC" id="3.2.1.23" evidence="3 7"/>
<dbReference type="Proteomes" id="UP000886829">
    <property type="component" value="Unassembled WGS sequence"/>
</dbReference>
<keyword evidence="5 7" id="KW-0326">Glycosidase</keyword>
<dbReference type="Gene3D" id="3.20.20.80">
    <property type="entry name" value="Glycosidases"/>
    <property type="match status" value="1"/>
</dbReference>
<dbReference type="InterPro" id="IPR006102">
    <property type="entry name" value="Ig-like_GH2"/>
</dbReference>
<dbReference type="PANTHER" id="PTHR46323:SF2">
    <property type="entry name" value="BETA-GALACTOSIDASE"/>
    <property type="match status" value="1"/>
</dbReference>
<dbReference type="GO" id="GO:0030246">
    <property type="term" value="F:carbohydrate binding"/>
    <property type="evidence" value="ECO:0007669"/>
    <property type="project" value="InterPro"/>
</dbReference>
<dbReference type="PANTHER" id="PTHR46323">
    <property type="entry name" value="BETA-GALACTOSIDASE"/>
    <property type="match status" value="1"/>
</dbReference>
<dbReference type="SUPFAM" id="SSF51445">
    <property type="entry name" value="(Trans)glycosidases"/>
    <property type="match status" value="1"/>
</dbReference>
<protein>
    <recommendedName>
        <fullName evidence="3 7">Beta-galactosidase</fullName>
        <ecNumber evidence="3 7">3.2.1.23</ecNumber>
    </recommendedName>
    <alternativeName>
        <fullName evidence="6 7">Lactase</fullName>
    </alternativeName>
</protein>
<dbReference type="Pfam" id="PF02837">
    <property type="entry name" value="Glyco_hydro_2_N"/>
    <property type="match status" value="1"/>
</dbReference>
<comment type="caution">
    <text evidence="9">The sequence shown here is derived from an EMBL/GenBank/DDBJ whole genome shotgun (WGS) entry which is preliminary data.</text>
</comment>
<dbReference type="GO" id="GO:0005990">
    <property type="term" value="P:lactose catabolic process"/>
    <property type="evidence" value="ECO:0007669"/>
    <property type="project" value="TreeGrafter"/>
</dbReference>
<sequence length="1041" mass="118248">MAEFDLEIVKDPRCYEQNRLAPHSDQVPFANYREMMENGDSSLRESLDGHWFFHYARNFGQMPQGFEHDDFDVSGWNTIKVPGHFETQGYGKPHYTNVAYPWDGREDVKPGQIPSRFNAVGSYVTFFEMRGDWSNVFICFNGVDSAYAVYLNGNYVGYATGSFTPSDFDLSPYIREGQNRLAVRVFKYSSGSHLEDQDYWRMSGIFRSVYLYTKPAVHLEDIFVHASLDDSYTKPVLTGTARLSAHGVLQLYLVDGDGRLCTKCFTGEAAKDFDFALDLSGLNLKPWSAEHPNLYTLICQVLPAEPAQQANYVREGVDADTNLEGLLKLDEYSLETSSLKIGFRRFEMKDGIMHLNGKRIVFNGVNRHEFSAIGGRAVPDEEILADLLTMKRNNINAIRTSHYPNSTIFYNLCDALGLYVIDETNLETHGSWQCLGKDRCDQYTLPDGHEEWHDAVLARGKAMLERDKNHPCVLIWSCGNESYGGSTIHDLSNYFRSRDPSRLVHYEGIFHDRRFNDTSDMESQMYTTVAGVKAFLEEHKDKPFIMCEYTHAMGQSCGGMKLYTDLAKENPRYQGGFIWDYKDQAFLVQNSNGEEYYAYGGDFDDFPTEYNFSGNGITYADGSETSKMGEVKFNYQNFVLEPSRDTITITNYSLFTNADEYLFRVRLLANGTEVSSYTDSVSVAPGESVQVPTNLAILDEDLANGVSDEHTEYVLQAVLELKEGTPWAEAGYEVAYGEAVIAQPTNYINASTKEEHLELITTGFHYGVIGQTFRLLFSNAQGGLVSYQVGGEEYLQGMPRPNFWRAPTDNDRGNKMPFNSQQWRSAGAYAICVGHEGKKVDNHIEISYKLKLATTPVQAFVTMTYSVYPSGRIKLDMDYQKVDGLPELPEFGVLMPVKARFERLEFYGRGPCANYPDRKDGYKLGFYKSTVFHEFETYLRPQESGNHCDTRYFILQDEKSDHGLIFKCVQDPFNFSALPWTPNQIEEALHPYELPDSNHTIVKLNSHMMGVGGDDSWGAPVLPQYRLPNDNYHLTFVFQGF</sequence>
<keyword evidence="4 7" id="KW-0378">Hydrolase</keyword>
<reference evidence="9" key="1">
    <citation type="journal article" date="2021" name="PeerJ">
        <title>Extensive microbial diversity within the chicken gut microbiome revealed by metagenomics and culture.</title>
        <authorList>
            <person name="Gilroy R."/>
            <person name="Ravi A."/>
            <person name="Getino M."/>
            <person name="Pursley I."/>
            <person name="Horton D.L."/>
            <person name="Alikhan N.F."/>
            <person name="Baker D."/>
            <person name="Gharbi K."/>
            <person name="Hall N."/>
            <person name="Watson M."/>
            <person name="Adriaenssens E.M."/>
            <person name="Foster-Nyarko E."/>
            <person name="Jarju S."/>
            <person name="Secka A."/>
            <person name="Antonio M."/>
            <person name="Oren A."/>
            <person name="Chaudhuri R.R."/>
            <person name="La Ragione R."/>
            <person name="Hildebrand F."/>
            <person name="Pallen M.J."/>
        </authorList>
    </citation>
    <scope>NUCLEOTIDE SEQUENCE</scope>
    <source>
        <strain evidence="9">USASDec5-558</strain>
    </source>
</reference>
<dbReference type="GO" id="GO:0009341">
    <property type="term" value="C:beta-galactosidase complex"/>
    <property type="evidence" value="ECO:0007669"/>
    <property type="project" value="InterPro"/>
</dbReference>
<dbReference type="InterPro" id="IPR006101">
    <property type="entry name" value="Glyco_hydro_2"/>
</dbReference>
<evidence type="ECO:0000256" key="1">
    <source>
        <dbReference type="ARBA" id="ARBA00001412"/>
    </source>
</evidence>
<dbReference type="InterPro" id="IPR013783">
    <property type="entry name" value="Ig-like_fold"/>
</dbReference>
<organism evidence="9 10">
    <name type="scientific">Candidatus Anaerobiospirillum pullistercoris</name>
    <dbReference type="NCBI Taxonomy" id="2838452"/>
    <lineage>
        <taxon>Bacteria</taxon>
        <taxon>Pseudomonadati</taxon>
        <taxon>Pseudomonadota</taxon>
        <taxon>Gammaproteobacteria</taxon>
        <taxon>Aeromonadales</taxon>
        <taxon>Succinivibrionaceae</taxon>
        <taxon>Anaerobiospirillum</taxon>
    </lineage>
</organism>
<accession>A0A9D2B0V3</accession>
<dbReference type="SUPFAM" id="SSF49785">
    <property type="entry name" value="Galactose-binding domain-like"/>
    <property type="match status" value="1"/>
</dbReference>
<evidence type="ECO:0000256" key="5">
    <source>
        <dbReference type="ARBA" id="ARBA00023295"/>
    </source>
</evidence>
<name>A0A9D2B0V3_9GAMM</name>
<dbReference type="InterPro" id="IPR023232">
    <property type="entry name" value="Glyco_hydro_2_AS"/>
</dbReference>
<dbReference type="Gene3D" id="2.60.120.260">
    <property type="entry name" value="Galactose-binding domain-like"/>
    <property type="match status" value="1"/>
</dbReference>
<evidence type="ECO:0000313" key="10">
    <source>
        <dbReference type="Proteomes" id="UP000886829"/>
    </source>
</evidence>
<evidence type="ECO:0000313" key="9">
    <source>
        <dbReference type="EMBL" id="HIX57053.1"/>
    </source>
</evidence>
<dbReference type="Pfam" id="PF02929">
    <property type="entry name" value="Bgal_small_N"/>
    <property type="match status" value="1"/>
</dbReference>
<evidence type="ECO:0000256" key="6">
    <source>
        <dbReference type="ARBA" id="ARBA00032230"/>
    </source>
</evidence>
<dbReference type="InterPro" id="IPR004199">
    <property type="entry name" value="B-gal_small/dom_5"/>
</dbReference>
<feature type="domain" description="Beta galactosidase small chain/" evidence="8">
    <location>
        <begin position="767"/>
        <end position="1039"/>
    </location>
</feature>
<dbReference type="SMART" id="SM01038">
    <property type="entry name" value="Bgal_small_N"/>
    <property type="match status" value="1"/>
</dbReference>
<dbReference type="PROSITE" id="PS00719">
    <property type="entry name" value="GLYCOSYL_HYDROL_F2_1"/>
    <property type="match status" value="1"/>
</dbReference>
<proteinExistence type="inferred from homology"/>
<dbReference type="Gene3D" id="2.60.40.10">
    <property type="entry name" value="Immunoglobulins"/>
    <property type="match status" value="2"/>
</dbReference>
<dbReference type="AlphaFoldDB" id="A0A9D2B0V3"/>
<dbReference type="InterPro" id="IPR032312">
    <property type="entry name" value="LacZ_4"/>
</dbReference>
<dbReference type="InterPro" id="IPR008979">
    <property type="entry name" value="Galactose-bd-like_sf"/>
</dbReference>
<dbReference type="SUPFAM" id="SSF74650">
    <property type="entry name" value="Galactose mutarotase-like"/>
    <property type="match status" value="1"/>
</dbReference>
<comment type="similarity">
    <text evidence="2 7">Belongs to the glycosyl hydrolase 2 family.</text>
</comment>
<dbReference type="InterPro" id="IPR036156">
    <property type="entry name" value="Beta-gal/glucu_dom_sf"/>
</dbReference>
<dbReference type="InterPro" id="IPR006104">
    <property type="entry name" value="Glyco_hydro_2_N"/>
</dbReference>
<dbReference type="EMBL" id="DXEV01000121">
    <property type="protein sequence ID" value="HIX57053.1"/>
    <property type="molecule type" value="Genomic_DNA"/>
</dbReference>
<evidence type="ECO:0000256" key="2">
    <source>
        <dbReference type="ARBA" id="ARBA00007401"/>
    </source>
</evidence>
<dbReference type="Pfam" id="PF00703">
    <property type="entry name" value="Glyco_hydro_2"/>
    <property type="match status" value="1"/>
</dbReference>
<reference evidence="9" key="2">
    <citation type="submission" date="2021-04" db="EMBL/GenBank/DDBJ databases">
        <authorList>
            <person name="Gilroy R."/>
        </authorList>
    </citation>
    <scope>NUCLEOTIDE SEQUENCE</scope>
    <source>
        <strain evidence="9">USASDec5-558</strain>
    </source>
</reference>
<dbReference type="GO" id="GO:0004565">
    <property type="term" value="F:beta-galactosidase activity"/>
    <property type="evidence" value="ECO:0007669"/>
    <property type="project" value="UniProtKB-EC"/>
</dbReference>
<dbReference type="Pfam" id="PF02836">
    <property type="entry name" value="Glyco_hydro_2_C"/>
    <property type="match status" value="1"/>
</dbReference>
<dbReference type="PROSITE" id="PS00608">
    <property type="entry name" value="GLYCOSYL_HYDROL_F2_2"/>
    <property type="match status" value="1"/>
</dbReference>
<evidence type="ECO:0000259" key="8">
    <source>
        <dbReference type="SMART" id="SM01038"/>
    </source>
</evidence>
<gene>
    <name evidence="9" type="ORF">H9850_06245</name>
</gene>
<dbReference type="InterPro" id="IPR023230">
    <property type="entry name" value="Glyco_hydro_2_CS"/>
</dbReference>
<dbReference type="InterPro" id="IPR011013">
    <property type="entry name" value="Gal_mutarotase_sf_dom"/>
</dbReference>
<evidence type="ECO:0000256" key="7">
    <source>
        <dbReference type="RuleBase" id="RU361154"/>
    </source>
</evidence>
<evidence type="ECO:0000256" key="4">
    <source>
        <dbReference type="ARBA" id="ARBA00022801"/>
    </source>
</evidence>
<evidence type="ECO:0000256" key="3">
    <source>
        <dbReference type="ARBA" id="ARBA00012756"/>
    </source>
</evidence>